<dbReference type="Proteomes" id="UP000001023">
    <property type="component" value="Plasmid megaplasmid"/>
</dbReference>
<proteinExistence type="predicted"/>
<sequence length="72" mass="7789">MSNWFMIWPGSKGGGAALNDRRHISGPGPHDIHRFGIAAMCAAHACPFCVSANGAMQQRRHPGRRPPQDPIS</sequence>
<reference evidence="1 2" key="2">
    <citation type="journal article" date="2014" name="Stand. Genomic Sci.">
        <title>An updated genome annotation for the model marine bacterium Ruegeria pomeroyi DSS-3.</title>
        <authorList>
            <person name="Rivers A.R."/>
            <person name="Smith C.B."/>
            <person name="Moran M.A."/>
        </authorList>
    </citation>
    <scope>GENOME REANNOTATION</scope>
    <source>
        <strain evidence="2">ATCC 700808 / DSM 15171 / DSS-3</strain>
        <plasmid evidence="2">Plasmid megaplasmid Spo</plasmid>
    </source>
</reference>
<evidence type="ECO:0000313" key="1">
    <source>
        <dbReference type="EMBL" id="AAV97482.1"/>
    </source>
</evidence>
<dbReference type="KEGG" id="sil:SPOA0350"/>
<protein>
    <submittedName>
        <fullName evidence="1">Uncharacterized protein</fullName>
    </submittedName>
</protein>
<geneLocation type="plasmid" evidence="2">
    <name>megaplasmid Spo</name>
</geneLocation>
<reference evidence="1 2" key="1">
    <citation type="journal article" date="2004" name="Nature">
        <title>Genome sequence of Silicibacter pomeroyi reveals adaptations to the marine environment.</title>
        <authorList>
            <person name="Moran M.A."/>
            <person name="Buchan A."/>
            <person name="Gonzalez J.M."/>
            <person name="Heidelberg J.F."/>
            <person name="Whitman W.B."/>
            <person name="Kiene R.P."/>
            <person name="Henriksen J.R."/>
            <person name="King G.M."/>
            <person name="Belas R."/>
            <person name="Fuqua C."/>
            <person name="Brinkac L."/>
            <person name="Lewis M."/>
            <person name="Johri S."/>
            <person name="Weaver B."/>
            <person name="Pai G."/>
            <person name="Eisen J.A."/>
            <person name="Rahe E."/>
            <person name="Sheldon W.M."/>
            <person name="Ye W."/>
            <person name="Miller T.R."/>
            <person name="Carlton J."/>
            <person name="Rasko D.A."/>
            <person name="Paulsen I.T."/>
            <person name="Ren Q."/>
            <person name="Daugherty S.C."/>
            <person name="Deboy R.T."/>
            <person name="Dodson R.J."/>
            <person name="Durkin A.S."/>
            <person name="Madupu R."/>
            <person name="Nelson W.C."/>
            <person name="Sullivan S.A."/>
            <person name="Rosovitz M.J."/>
            <person name="Haft D.H."/>
            <person name="Selengut J."/>
            <person name="Ward N."/>
        </authorList>
    </citation>
    <scope>NUCLEOTIDE SEQUENCE [LARGE SCALE GENOMIC DNA]</scope>
    <source>
        <strain evidence="2">ATCC 700808 / DSM 15171 / DSS-3</strain>
        <plasmid evidence="2">Plasmid megaplasmid Spo</plasmid>
    </source>
</reference>
<gene>
    <name evidence="1" type="ordered locus">SPOA0350</name>
</gene>
<dbReference type="AlphaFoldDB" id="Q5LKN1"/>
<evidence type="ECO:0000313" key="2">
    <source>
        <dbReference type="Proteomes" id="UP000001023"/>
    </source>
</evidence>
<dbReference type="EMBL" id="CP000032">
    <property type="protein sequence ID" value="AAV97482.1"/>
    <property type="molecule type" value="Genomic_DNA"/>
</dbReference>
<accession>Q5LKN1</accession>
<dbReference type="PaxDb" id="246200-SPOA0350"/>
<dbReference type="HOGENOM" id="CLU_2719864_0_0_5"/>
<keyword evidence="1" id="KW-0614">Plasmid</keyword>
<keyword evidence="2" id="KW-1185">Reference proteome</keyword>
<name>Q5LKN1_RUEPO</name>
<organism evidence="1 2">
    <name type="scientific">Ruegeria pomeroyi (strain ATCC 700808 / DSM 15171 / DSS-3)</name>
    <name type="common">Silicibacter pomeroyi</name>
    <dbReference type="NCBI Taxonomy" id="246200"/>
    <lineage>
        <taxon>Bacteria</taxon>
        <taxon>Pseudomonadati</taxon>
        <taxon>Pseudomonadota</taxon>
        <taxon>Alphaproteobacteria</taxon>
        <taxon>Rhodobacterales</taxon>
        <taxon>Roseobacteraceae</taxon>
        <taxon>Ruegeria</taxon>
    </lineage>
</organism>